<dbReference type="GO" id="GO:0106408">
    <property type="term" value="F:diadenylate cyclase activity"/>
    <property type="evidence" value="ECO:0007669"/>
    <property type="project" value="UniProtKB-EC"/>
</dbReference>
<dbReference type="PIRSF" id="PIRSF019073">
    <property type="entry name" value="UCP019073"/>
    <property type="match status" value="1"/>
</dbReference>
<comment type="cofactor">
    <cofactor evidence="6">
        <name>Mn(2+)</name>
        <dbReference type="ChEBI" id="CHEBI:29035"/>
    </cofactor>
</comment>
<dbReference type="Gene3D" id="3.40.1700.10">
    <property type="entry name" value="DNA integrity scanning protein, DisA, N-terminal domain"/>
    <property type="match status" value="1"/>
</dbReference>
<evidence type="ECO:0000259" key="7">
    <source>
        <dbReference type="PROSITE" id="PS51794"/>
    </source>
</evidence>
<reference evidence="8 9" key="1">
    <citation type="submission" date="2017-08" db="EMBL/GenBank/DDBJ databases">
        <title>Resequencing and Reannotation of the genome of Pyrococcus furiosus type strain DSM3638.</title>
        <authorList>
            <person name="Reichelt R.M."/>
            <person name="Bunk B."/>
        </authorList>
    </citation>
    <scope>NUCLEOTIDE SEQUENCE [LARGE SCALE GENOMIC DNA]</scope>
    <source>
        <strain evidence="8 9">DSM 3638</strain>
    </source>
</reference>
<dbReference type="GO" id="GO:0005524">
    <property type="term" value="F:ATP binding"/>
    <property type="evidence" value="ECO:0007669"/>
    <property type="project" value="UniProtKB-UniRule"/>
</dbReference>
<evidence type="ECO:0000313" key="8">
    <source>
        <dbReference type="EMBL" id="QEK78540.1"/>
    </source>
</evidence>
<keyword evidence="4 6" id="KW-0547">Nucleotide-binding</keyword>
<sequence length="269" mass="29709">MELFNAILKSGVELAKNIGAKVIVLVYPPSENIDIEFPGLIIIVGRELDVKEGKKIQKLPLPMSIGLENLLNLVAAFLKGKGMIESGEKFVYITENSIGVKVVKENFQAVEGFFDRYEGIVQRVLEIAIELSIEGREGRPVGTIFVIGDTKEVMKHSHQLVPNPFKGHKINIMNPKVKPIIKEFSFLDGAFIISSTGRVVAAGRYLDVDPKKLEIDIPQGLGSRHLASAAITKVTKAIAITLSESGVIRVFKDGKIILEYNPRLARQYF</sequence>
<gene>
    <name evidence="6" type="primary">dacZ</name>
    <name evidence="8" type="ORF">PFDSM3638_04340</name>
</gene>
<protein>
    <recommendedName>
        <fullName evidence="6">Diadenylate cyclase</fullName>
        <shortName evidence="6">DAC</shortName>
        <ecNumber evidence="6">2.7.7.85</ecNumber>
    </recommendedName>
    <alternativeName>
        <fullName evidence="6">Cyclic-di-AMP synthase</fullName>
        <shortName evidence="6">c-di-AMP synthase</shortName>
    </alternativeName>
</protein>
<dbReference type="HAMAP" id="MF_00840">
    <property type="entry name" value="DacZ"/>
    <property type="match status" value="1"/>
</dbReference>
<comment type="similarity">
    <text evidence="6">Belongs to the adenylate cyclase family. DacZ subfamily.</text>
</comment>
<dbReference type="InterPro" id="IPR003390">
    <property type="entry name" value="DNA_integrity_scan_DisA_N"/>
</dbReference>
<dbReference type="AlphaFoldDB" id="A0A5C0XUT6"/>
<dbReference type="GO" id="GO:0004016">
    <property type="term" value="F:adenylate cyclase activity"/>
    <property type="evidence" value="ECO:0007669"/>
    <property type="project" value="UniProtKB-UniRule"/>
</dbReference>
<evidence type="ECO:0000313" key="9">
    <source>
        <dbReference type="Proteomes" id="UP000324354"/>
    </source>
</evidence>
<dbReference type="GeneID" id="13301465"/>
<evidence type="ECO:0000256" key="2">
    <source>
        <dbReference type="ARBA" id="ARBA00022679"/>
    </source>
</evidence>
<evidence type="ECO:0000256" key="1">
    <source>
        <dbReference type="ARBA" id="ARBA00000877"/>
    </source>
</evidence>
<dbReference type="EC" id="2.7.7.85" evidence="6"/>
<evidence type="ECO:0000256" key="6">
    <source>
        <dbReference type="HAMAP-Rule" id="MF_00840"/>
    </source>
</evidence>
<dbReference type="Pfam" id="PF21756">
    <property type="entry name" value="DacZ_T"/>
    <property type="match status" value="1"/>
</dbReference>
<accession>A0A5C0XUT6</accession>
<dbReference type="Pfam" id="PF02457">
    <property type="entry name" value="DAC"/>
    <property type="match status" value="1"/>
</dbReference>
<dbReference type="PANTHER" id="PTHR34185:SF1">
    <property type="entry name" value="DIADENYLATE CYCLASE"/>
    <property type="match status" value="1"/>
</dbReference>
<dbReference type="SUPFAM" id="SSF143597">
    <property type="entry name" value="YojJ-like"/>
    <property type="match status" value="1"/>
</dbReference>
<name>A0A5C0XUT6_PYRFU</name>
<keyword evidence="2 6" id="KW-0808">Transferase</keyword>
<keyword evidence="6" id="KW-0464">Manganese</keyword>
<dbReference type="InterPro" id="IPR014499">
    <property type="entry name" value="DAC_DacZ"/>
</dbReference>
<dbReference type="InterPro" id="IPR048542">
    <property type="entry name" value="DacZ_T"/>
</dbReference>
<dbReference type="SMR" id="A0A5C0XUT6"/>
<dbReference type="GeneID" id="41712676"/>
<comment type="function">
    <text evidence="6">Diadenylate cyclase that catalyzes the condensation of 2 ATP molecules into cyclic di-AMP (c-di-AMP). c-di-AMP is a second messenger for intracellular signal transduction involved in the control of important regulatory processes such as osmoregulation.</text>
</comment>
<keyword evidence="3 6" id="KW-0548">Nucleotidyltransferase</keyword>
<proteinExistence type="inferred from homology"/>
<evidence type="ECO:0000256" key="3">
    <source>
        <dbReference type="ARBA" id="ARBA00022695"/>
    </source>
</evidence>
<dbReference type="GO" id="GO:0030145">
    <property type="term" value="F:manganese ion binding"/>
    <property type="evidence" value="ECO:0007669"/>
    <property type="project" value="UniProtKB-UniRule"/>
</dbReference>
<dbReference type="InterPro" id="IPR036888">
    <property type="entry name" value="DNA_integrity_DisA_N_sf"/>
</dbReference>
<dbReference type="OrthoDB" id="85944at2157"/>
<dbReference type="InterPro" id="IPR050338">
    <property type="entry name" value="DisA"/>
</dbReference>
<dbReference type="PANTHER" id="PTHR34185">
    <property type="entry name" value="DIADENYLATE CYCLASE"/>
    <property type="match status" value="1"/>
</dbReference>
<comment type="catalytic activity">
    <reaction evidence="1 6">
        <text>2 ATP = 3',3'-c-di-AMP + 2 diphosphate</text>
        <dbReference type="Rhea" id="RHEA:35655"/>
        <dbReference type="ChEBI" id="CHEBI:30616"/>
        <dbReference type="ChEBI" id="CHEBI:33019"/>
        <dbReference type="ChEBI" id="CHEBI:71500"/>
        <dbReference type="EC" id="2.7.7.85"/>
    </reaction>
</comment>
<dbReference type="RefSeq" id="WP_011011999.1">
    <property type="nucleotide sequence ID" value="NC_003413.1"/>
</dbReference>
<dbReference type="PROSITE" id="PS51794">
    <property type="entry name" value="DAC"/>
    <property type="match status" value="1"/>
</dbReference>
<dbReference type="Proteomes" id="UP000324354">
    <property type="component" value="Chromosome"/>
</dbReference>
<evidence type="ECO:0000256" key="4">
    <source>
        <dbReference type="ARBA" id="ARBA00022741"/>
    </source>
</evidence>
<evidence type="ECO:0000256" key="5">
    <source>
        <dbReference type="ARBA" id="ARBA00022840"/>
    </source>
</evidence>
<feature type="domain" description="DAC" evidence="7">
    <location>
        <begin position="110"/>
        <end position="262"/>
    </location>
</feature>
<keyword evidence="5 6" id="KW-0067">ATP-binding</keyword>
<organism evidence="8 9">
    <name type="scientific">Pyrococcus furiosus (strain ATCC 43587 / DSM 3638 / JCM 8422 / Vc1)</name>
    <dbReference type="NCBI Taxonomy" id="186497"/>
    <lineage>
        <taxon>Archaea</taxon>
        <taxon>Methanobacteriati</taxon>
        <taxon>Methanobacteriota</taxon>
        <taxon>Thermococci</taxon>
        <taxon>Thermococcales</taxon>
        <taxon>Thermococcaceae</taxon>
        <taxon>Pyrococcus</taxon>
    </lineage>
</organism>
<dbReference type="EMBL" id="CP023154">
    <property type="protein sequence ID" value="QEK78540.1"/>
    <property type="molecule type" value="Genomic_DNA"/>
</dbReference>